<feature type="region of interest" description="Disordered" evidence="1">
    <location>
        <begin position="167"/>
        <end position="204"/>
    </location>
</feature>
<feature type="region of interest" description="Disordered" evidence="1">
    <location>
        <begin position="547"/>
        <end position="575"/>
    </location>
</feature>
<feature type="compositionally biased region" description="Basic and acidic residues" evidence="1">
    <location>
        <begin position="281"/>
        <end position="290"/>
    </location>
</feature>
<accession>A0A1B6GE35</accession>
<feature type="compositionally biased region" description="Basic and acidic residues" evidence="1">
    <location>
        <begin position="183"/>
        <end position="200"/>
    </location>
</feature>
<reference evidence="2" key="1">
    <citation type="submission" date="2015-11" db="EMBL/GenBank/DDBJ databases">
        <title>De novo transcriptome assembly of four potential Pierce s Disease insect vectors from Arizona vineyards.</title>
        <authorList>
            <person name="Tassone E.E."/>
        </authorList>
    </citation>
    <scope>NUCLEOTIDE SEQUENCE</scope>
</reference>
<feature type="region of interest" description="Disordered" evidence="1">
    <location>
        <begin position="493"/>
        <end position="522"/>
    </location>
</feature>
<sequence length="583" mass="65975">SLCKDVNVSSSLEKKDSFCCEVNKIEISNILFENRLKTSSKEVQNITSSLNSKGNFCSSLNKDEQLESLNCEEIESKDSSMTNKGVKRKSPRFSERGYISTDIIENSELNYDANENNDSFSKNSVLSRLHSKSDSIRLSDLSETSLSTAYDSDSFKIARRRGVKVIPETPETEESSKSTCNSSEKKHSLEIKANKNEERNTTNTDIKYSNVEGINLRPCGTIRDQFLPQGKKSLESCDASPKPDENPKKKLRSSNESSLSDMFQLESSIKSRPSTTVAKNNKMDPSDFKKDKRKISLSPVLKDSNIKCVDYKMIEPKKEKKSASMKPMNRKKTSKEEENNCKPLRTNVKENNKKHSPVIVSSPKTNLIPPTEVIPKFEHISNWLKDTQEKSVMLENDSSLDSPKGRKKQPSGKSKFLLSLSPRIKKKKKIAESTLQEEQKMFEELYGSDFAKRLSDDVDEVISIASSSESVQLSEKVLEKLYGTVWQKNAVLPQSEPRKGRKKSSSLQKTFPHTERKKQRTSIYDVFSSSSSEDRFEEFLESVQRGKVDPLRRTSNRPGTPDFINDSDSDSNTSIGFYHKIVS</sequence>
<feature type="compositionally biased region" description="Polar residues" evidence="1">
    <location>
        <begin position="254"/>
        <end position="279"/>
    </location>
</feature>
<feature type="non-terminal residue" evidence="2">
    <location>
        <position position="1"/>
    </location>
</feature>
<evidence type="ECO:0000313" key="2">
    <source>
        <dbReference type="EMBL" id="JAS60687.1"/>
    </source>
</evidence>
<feature type="region of interest" description="Disordered" evidence="1">
    <location>
        <begin position="232"/>
        <end position="296"/>
    </location>
</feature>
<feature type="region of interest" description="Disordered" evidence="1">
    <location>
        <begin position="316"/>
        <end position="364"/>
    </location>
</feature>
<name>A0A1B6GE35_9HEMI</name>
<protein>
    <submittedName>
        <fullName evidence="2">Uncharacterized protein</fullName>
    </submittedName>
</protein>
<proteinExistence type="predicted"/>
<feature type="region of interest" description="Disordered" evidence="1">
    <location>
        <begin position="395"/>
        <end position="415"/>
    </location>
</feature>
<dbReference type="AlphaFoldDB" id="A0A1B6GE35"/>
<dbReference type="EMBL" id="GECZ01009082">
    <property type="protein sequence ID" value="JAS60687.1"/>
    <property type="molecule type" value="Transcribed_RNA"/>
</dbReference>
<organism evidence="2">
    <name type="scientific">Cuerna arida</name>
    <dbReference type="NCBI Taxonomy" id="1464854"/>
    <lineage>
        <taxon>Eukaryota</taxon>
        <taxon>Metazoa</taxon>
        <taxon>Ecdysozoa</taxon>
        <taxon>Arthropoda</taxon>
        <taxon>Hexapoda</taxon>
        <taxon>Insecta</taxon>
        <taxon>Pterygota</taxon>
        <taxon>Neoptera</taxon>
        <taxon>Paraneoptera</taxon>
        <taxon>Hemiptera</taxon>
        <taxon>Auchenorrhyncha</taxon>
        <taxon>Membracoidea</taxon>
        <taxon>Cicadellidae</taxon>
        <taxon>Cicadellinae</taxon>
        <taxon>Proconiini</taxon>
        <taxon>Cuerna</taxon>
    </lineage>
</organism>
<feature type="non-terminal residue" evidence="2">
    <location>
        <position position="583"/>
    </location>
</feature>
<gene>
    <name evidence="2" type="ORF">g.34122</name>
</gene>
<evidence type="ECO:0000256" key="1">
    <source>
        <dbReference type="SAM" id="MobiDB-lite"/>
    </source>
</evidence>